<dbReference type="eggNOG" id="COG2814">
    <property type="taxonomic scope" value="Bacteria"/>
</dbReference>
<evidence type="ECO:0000313" key="10">
    <source>
        <dbReference type="EMBL" id="OEF29405.1"/>
    </source>
</evidence>
<dbReference type="EMBL" id="AJYK02000008">
    <property type="protein sequence ID" value="OEF29405.1"/>
    <property type="molecule type" value="Genomic_DNA"/>
</dbReference>
<dbReference type="PIRSF" id="PIRSF004925">
    <property type="entry name" value="HcaT"/>
    <property type="match status" value="1"/>
</dbReference>
<gene>
    <name evidence="10" type="ORF">A1QC_03930</name>
</gene>
<dbReference type="Pfam" id="PF12832">
    <property type="entry name" value="MFS_1_like"/>
    <property type="match status" value="1"/>
</dbReference>
<evidence type="ECO:0000256" key="2">
    <source>
        <dbReference type="ARBA" id="ARBA00022448"/>
    </source>
</evidence>
<feature type="transmembrane region" description="Helical" evidence="8">
    <location>
        <begin position="136"/>
        <end position="154"/>
    </location>
</feature>
<dbReference type="InterPro" id="IPR036259">
    <property type="entry name" value="MFS_trans_sf"/>
</dbReference>
<dbReference type="InterPro" id="IPR024989">
    <property type="entry name" value="MFS_assoc_dom"/>
</dbReference>
<protein>
    <submittedName>
        <fullName evidence="10">3-phenylpropionic acid transporter</fullName>
    </submittedName>
</protein>
<feature type="transmembrane region" description="Helical" evidence="8">
    <location>
        <begin position="293"/>
        <end position="310"/>
    </location>
</feature>
<name>A0A1E5E5V7_9VIBR</name>
<evidence type="ECO:0000256" key="3">
    <source>
        <dbReference type="ARBA" id="ARBA00022475"/>
    </source>
</evidence>
<sequence>MLTPSPFGWISQYFFGFFFAYGVYLPFWGLWFSEQGVSASEIGLLIGIGFATRCVTNLVLTPRLHKVEHLMPALRILTFAALIFCALHFFTGGNFWLLALATVGFNACFGPGIPLSDAVANSYSKLNLMDYGRSRLWGSVAFIVGSTVVGYLVNGFGSDMVVYTAMAGLVCTFLFSLRTPSIALQTQVENHHRPRPKVLELLKQWPVVKFLLLVALIQGSHAAYYSFSAIHWKASGISESVIGYLWSFSVVSEVILFAFSGRLFAGWSLRTMFLLASVASIVRWSGLALTNDIWLLALLQTLHGLTFALAHYATIRYIQQADDRHMVPLQALYNAIPLGAFVAIMTAISGWGYEYWGGGIFWIMAAMGLMALLIKLDEPQPRDVRA</sequence>
<dbReference type="RefSeq" id="WP_017026589.1">
    <property type="nucleotide sequence ID" value="NZ_AJYK02000008.1"/>
</dbReference>
<keyword evidence="2" id="KW-0813">Transport</keyword>
<feature type="transmembrane region" description="Helical" evidence="8">
    <location>
        <begin position="72"/>
        <end position="90"/>
    </location>
</feature>
<dbReference type="GO" id="GO:0015528">
    <property type="term" value="F:lactose:proton symporter activity"/>
    <property type="evidence" value="ECO:0007669"/>
    <property type="project" value="TreeGrafter"/>
</dbReference>
<feature type="domain" description="Major facilitator superfamily associated" evidence="9">
    <location>
        <begin position="12"/>
        <end position="362"/>
    </location>
</feature>
<dbReference type="InterPro" id="IPR026032">
    <property type="entry name" value="HcaT-like"/>
</dbReference>
<feature type="transmembrane region" description="Helical" evidence="8">
    <location>
        <begin position="359"/>
        <end position="376"/>
    </location>
</feature>
<dbReference type="Gene3D" id="1.20.1250.20">
    <property type="entry name" value="MFS general substrate transporter like domains"/>
    <property type="match status" value="2"/>
</dbReference>
<dbReference type="AlphaFoldDB" id="A0A1E5E5V7"/>
<dbReference type="GO" id="GO:0030395">
    <property type="term" value="F:lactose binding"/>
    <property type="evidence" value="ECO:0007669"/>
    <property type="project" value="TreeGrafter"/>
</dbReference>
<proteinExistence type="predicted"/>
<evidence type="ECO:0000256" key="4">
    <source>
        <dbReference type="ARBA" id="ARBA00022519"/>
    </source>
</evidence>
<comment type="caution">
    <text evidence="10">The sequence shown here is derived from an EMBL/GenBank/DDBJ whole genome shotgun (WGS) entry which is preliminary data.</text>
</comment>
<dbReference type="NCBIfam" id="NF008346">
    <property type="entry name" value="PRK11128.1"/>
    <property type="match status" value="1"/>
</dbReference>
<accession>A0A1E5E5V7</accession>
<dbReference type="SUPFAM" id="SSF103473">
    <property type="entry name" value="MFS general substrate transporter"/>
    <property type="match status" value="1"/>
</dbReference>
<reference evidence="10 11" key="1">
    <citation type="journal article" date="2012" name="Science">
        <title>Ecological populations of bacteria act as socially cohesive units of antibiotic production and resistance.</title>
        <authorList>
            <person name="Cordero O.X."/>
            <person name="Wildschutte H."/>
            <person name="Kirkup B."/>
            <person name="Proehl S."/>
            <person name="Ngo L."/>
            <person name="Hussain F."/>
            <person name="Le Roux F."/>
            <person name="Mincer T."/>
            <person name="Polz M.F."/>
        </authorList>
    </citation>
    <scope>NUCLEOTIDE SEQUENCE [LARGE SCALE GENOMIC DNA]</scope>
    <source>
        <strain evidence="10 11">1S-45</strain>
    </source>
</reference>
<keyword evidence="11" id="KW-1185">Reference proteome</keyword>
<keyword evidence="6 8" id="KW-1133">Transmembrane helix</keyword>
<comment type="subcellular location">
    <subcellularLocation>
        <location evidence="1">Cell inner membrane</location>
        <topology evidence="1">Multi-pass membrane protein</topology>
    </subcellularLocation>
</comment>
<organism evidence="10 11">
    <name type="scientific">Vibrio rumoiensis 1S-45</name>
    <dbReference type="NCBI Taxonomy" id="1188252"/>
    <lineage>
        <taxon>Bacteria</taxon>
        <taxon>Pseudomonadati</taxon>
        <taxon>Pseudomonadota</taxon>
        <taxon>Gammaproteobacteria</taxon>
        <taxon>Vibrionales</taxon>
        <taxon>Vibrionaceae</taxon>
        <taxon>Vibrio</taxon>
    </lineage>
</organism>
<evidence type="ECO:0000256" key="1">
    <source>
        <dbReference type="ARBA" id="ARBA00004429"/>
    </source>
</evidence>
<feature type="transmembrane region" description="Helical" evidence="8">
    <location>
        <begin position="160"/>
        <end position="184"/>
    </location>
</feature>
<dbReference type="Proteomes" id="UP000094070">
    <property type="component" value="Unassembled WGS sequence"/>
</dbReference>
<dbReference type="NCBIfam" id="NF037955">
    <property type="entry name" value="mfs"/>
    <property type="match status" value="1"/>
</dbReference>
<dbReference type="OrthoDB" id="9150135at2"/>
<dbReference type="PANTHER" id="PTHR23522:SF10">
    <property type="entry name" value="3-PHENYLPROPIONIC ACID TRANSPORTER-RELATED"/>
    <property type="match status" value="1"/>
</dbReference>
<evidence type="ECO:0000256" key="7">
    <source>
        <dbReference type="ARBA" id="ARBA00023136"/>
    </source>
</evidence>
<evidence type="ECO:0000259" key="9">
    <source>
        <dbReference type="Pfam" id="PF12832"/>
    </source>
</evidence>
<feature type="transmembrane region" description="Helical" evidence="8">
    <location>
        <begin position="271"/>
        <end position="287"/>
    </location>
</feature>
<feature type="transmembrane region" description="Helical" evidence="8">
    <location>
        <begin position="205"/>
        <end position="224"/>
    </location>
</feature>
<keyword evidence="7 8" id="KW-0472">Membrane</keyword>
<evidence type="ECO:0000256" key="8">
    <source>
        <dbReference type="SAM" id="Phobius"/>
    </source>
</evidence>
<feature type="transmembrane region" description="Helical" evidence="8">
    <location>
        <begin position="244"/>
        <end position="264"/>
    </location>
</feature>
<feature type="transmembrane region" description="Helical" evidence="8">
    <location>
        <begin position="42"/>
        <end position="60"/>
    </location>
</feature>
<keyword evidence="4" id="KW-0997">Cell inner membrane</keyword>
<dbReference type="PANTHER" id="PTHR23522">
    <property type="entry name" value="BLL5896 PROTEIN"/>
    <property type="match status" value="1"/>
</dbReference>
<feature type="transmembrane region" description="Helical" evidence="8">
    <location>
        <begin position="331"/>
        <end position="353"/>
    </location>
</feature>
<evidence type="ECO:0000256" key="6">
    <source>
        <dbReference type="ARBA" id="ARBA00022989"/>
    </source>
</evidence>
<feature type="transmembrane region" description="Helical" evidence="8">
    <location>
        <begin position="12"/>
        <end position="30"/>
    </location>
</feature>
<keyword evidence="5 8" id="KW-0812">Transmembrane</keyword>
<evidence type="ECO:0000256" key="5">
    <source>
        <dbReference type="ARBA" id="ARBA00022692"/>
    </source>
</evidence>
<dbReference type="GO" id="GO:0005886">
    <property type="term" value="C:plasma membrane"/>
    <property type="evidence" value="ECO:0007669"/>
    <property type="project" value="UniProtKB-SubCell"/>
</dbReference>
<dbReference type="STRING" id="1188252.A1QC_03930"/>
<keyword evidence="3" id="KW-1003">Cell membrane</keyword>
<evidence type="ECO:0000313" key="11">
    <source>
        <dbReference type="Proteomes" id="UP000094070"/>
    </source>
</evidence>